<dbReference type="EMBL" id="LXQA010229005">
    <property type="protein sequence ID" value="MCI35982.1"/>
    <property type="molecule type" value="Genomic_DNA"/>
</dbReference>
<keyword evidence="3" id="KW-1185">Reference proteome</keyword>
<reference evidence="2 3" key="1">
    <citation type="journal article" date="2018" name="Front. Plant Sci.">
        <title>Red Clover (Trifolium pratense) and Zigzag Clover (T. medium) - A Picture of Genomic Similarities and Differences.</title>
        <authorList>
            <person name="Dluhosova J."/>
            <person name="Istvanek J."/>
            <person name="Nedelnik J."/>
            <person name="Repkova J."/>
        </authorList>
    </citation>
    <scope>NUCLEOTIDE SEQUENCE [LARGE SCALE GENOMIC DNA]</scope>
    <source>
        <strain evidence="3">cv. 10/8</strain>
        <tissue evidence="2">Leaf</tissue>
    </source>
</reference>
<sequence>KPRQHGKTSPGRKTQARRRASTWEPNEVRRQIHLRLAKSNDELQPARLQPIIPILKEMLPSTVNQHTIPGT</sequence>
<organism evidence="2 3">
    <name type="scientific">Trifolium medium</name>
    <dbReference type="NCBI Taxonomy" id="97028"/>
    <lineage>
        <taxon>Eukaryota</taxon>
        <taxon>Viridiplantae</taxon>
        <taxon>Streptophyta</taxon>
        <taxon>Embryophyta</taxon>
        <taxon>Tracheophyta</taxon>
        <taxon>Spermatophyta</taxon>
        <taxon>Magnoliopsida</taxon>
        <taxon>eudicotyledons</taxon>
        <taxon>Gunneridae</taxon>
        <taxon>Pentapetalae</taxon>
        <taxon>rosids</taxon>
        <taxon>fabids</taxon>
        <taxon>Fabales</taxon>
        <taxon>Fabaceae</taxon>
        <taxon>Papilionoideae</taxon>
        <taxon>50 kb inversion clade</taxon>
        <taxon>NPAAA clade</taxon>
        <taxon>Hologalegina</taxon>
        <taxon>IRL clade</taxon>
        <taxon>Trifolieae</taxon>
        <taxon>Trifolium</taxon>
    </lineage>
</organism>
<proteinExistence type="predicted"/>
<evidence type="ECO:0000313" key="2">
    <source>
        <dbReference type="EMBL" id="MCI35982.1"/>
    </source>
</evidence>
<protein>
    <submittedName>
        <fullName evidence="2">Uncharacterized protein</fullName>
    </submittedName>
</protein>
<name>A0A392RIL3_9FABA</name>
<comment type="caution">
    <text evidence="2">The sequence shown here is derived from an EMBL/GenBank/DDBJ whole genome shotgun (WGS) entry which is preliminary data.</text>
</comment>
<accession>A0A392RIL3</accession>
<evidence type="ECO:0000313" key="3">
    <source>
        <dbReference type="Proteomes" id="UP000265520"/>
    </source>
</evidence>
<feature type="region of interest" description="Disordered" evidence="1">
    <location>
        <begin position="1"/>
        <end position="26"/>
    </location>
</feature>
<evidence type="ECO:0000256" key="1">
    <source>
        <dbReference type="SAM" id="MobiDB-lite"/>
    </source>
</evidence>
<dbReference type="Proteomes" id="UP000265520">
    <property type="component" value="Unassembled WGS sequence"/>
</dbReference>
<feature type="non-terminal residue" evidence="2">
    <location>
        <position position="1"/>
    </location>
</feature>
<dbReference type="AlphaFoldDB" id="A0A392RIL3"/>